<dbReference type="Proteomes" id="UP001151760">
    <property type="component" value="Unassembled WGS sequence"/>
</dbReference>
<reference evidence="14" key="2">
    <citation type="submission" date="2022-01" db="EMBL/GenBank/DDBJ databases">
        <authorList>
            <person name="Yamashiro T."/>
            <person name="Shiraishi A."/>
            <person name="Satake H."/>
            <person name="Nakayama K."/>
        </authorList>
    </citation>
    <scope>NUCLEOTIDE SEQUENCE</scope>
</reference>
<evidence type="ECO:0000256" key="13">
    <source>
        <dbReference type="SAM" id="Phobius"/>
    </source>
</evidence>
<evidence type="ECO:0000256" key="5">
    <source>
        <dbReference type="ARBA" id="ARBA00022679"/>
    </source>
</evidence>
<dbReference type="PANTHER" id="PTHR46913">
    <property type="entry name" value="RING-H2 FINGER PROTEIN ATL16"/>
    <property type="match status" value="1"/>
</dbReference>
<comment type="caution">
    <text evidence="14">The sequence shown here is derived from an EMBL/GenBank/DDBJ whole genome shotgun (WGS) entry which is preliminary data.</text>
</comment>
<protein>
    <recommendedName>
        <fullName evidence="4">RING-type E3 ubiquitin transferase</fullName>
        <ecNumber evidence="4">2.3.2.27</ecNumber>
    </recommendedName>
</protein>
<keyword evidence="10" id="KW-0862">Zinc</keyword>
<evidence type="ECO:0000256" key="6">
    <source>
        <dbReference type="ARBA" id="ARBA00022692"/>
    </source>
</evidence>
<name>A0ABQ5HDF8_9ASTR</name>
<evidence type="ECO:0000313" key="15">
    <source>
        <dbReference type="Proteomes" id="UP001151760"/>
    </source>
</evidence>
<keyword evidence="9" id="KW-0833">Ubl conjugation pathway</keyword>
<keyword evidence="7" id="KW-0479">Metal-binding</keyword>
<gene>
    <name evidence="14" type="ORF">Tco_1067624</name>
</gene>
<feature type="transmembrane region" description="Helical" evidence="13">
    <location>
        <begin position="30"/>
        <end position="50"/>
    </location>
</feature>
<evidence type="ECO:0000256" key="11">
    <source>
        <dbReference type="ARBA" id="ARBA00022989"/>
    </source>
</evidence>
<organism evidence="14 15">
    <name type="scientific">Tanacetum coccineum</name>
    <dbReference type="NCBI Taxonomy" id="301880"/>
    <lineage>
        <taxon>Eukaryota</taxon>
        <taxon>Viridiplantae</taxon>
        <taxon>Streptophyta</taxon>
        <taxon>Embryophyta</taxon>
        <taxon>Tracheophyta</taxon>
        <taxon>Spermatophyta</taxon>
        <taxon>Magnoliopsida</taxon>
        <taxon>eudicotyledons</taxon>
        <taxon>Gunneridae</taxon>
        <taxon>Pentapetalae</taxon>
        <taxon>asterids</taxon>
        <taxon>campanulids</taxon>
        <taxon>Asterales</taxon>
        <taxon>Asteraceae</taxon>
        <taxon>Asteroideae</taxon>
        <taxon>Anthemideae</taxon>
        <taxon>Anthemidinae</taxon>
        <taxon>Tanacetum</taxon>
    </lineage>
</organism>
<dbReference type="EC" id="2.3.2.27" evidence="4"/>
<comment type="pathway">
    <text evidence="3">Protein modification; protein ubiquitination.</text>
</comment>
<keyword evidence="11 13" id="KW-1133">Transmembrane helix</keyword>
<keyword evidence="8" id="KW-0863">Zinc-finger</keyword>
<keyword evidence="12 13" id="KW-0472">Membrane</keyword>
<evidence type="ECO:0000256" key="9">
    <source>
        <dbReference type="ARBA" id="ARBA00022786"/>
    </source>
</evidence>
<dbReference type="EMBL" id="BQNB010019496">
    <property type="protein sequence ID" value="GJT85907.1"/>
    <property type="molecule type" value="Genomic_DNA"/>
</dbReference>
<evidence type="ECO:0000256" key="8">
    <source>
        <dbReference type="ARBA" id="ARBA00022771"/>
    </source>
</evidence>
<keyword evidence="15" id="KW-1185">Reference proteome</keyword>
<proteinExistence type="predicted"/>
<evidence type="ECO:0000256" key="12">
    <source>
        <dbReference type="ARBA" id="ARBA00023136"/>
    </source>
</evidence>
<dbReference type="PANTHER" id="PTHR46913:SF1">
    <property type="entry name" value="RING-H2 FINGER PROTEIN ATL16"/>
    <property type="match status" value="1"/>
</dbReference>
<keyword evidence="5" id="KW-0808">Transferase</keyword>
<sequence length="258" mass="28492">MATQGTQTFHWQEDDDDLDDENFEIKGSTLIYITILFCIIVIVTFCFFLYSRCIARSRATVSSSDVSRTSPTMLLSQPQRGLDAAKIISIPITVHRSMENNETMECSICLGVFDDGVKVKVLPRCCHSAWNLIDRILTSAEVGSLSGIVPSTVDTKYPVELAGGKNLDLYVDAKNRYEEYAAAPPLGILDASADGGAPCEKTTRVSLAQGFNFPRYKLRRESCDAGIVADFVRGNAAREPVRCSDTFITDTGWGERRH</sequence>
<keyword evidence="6 13" id="KW-0812">Transmembrane</keyword>
<evidence type="ECO:0000256" key="1">
    <source>
        <dbReference type="ARBA" id="ARBA00000900"/>
    </source>
</evidence>
<comment type="catalytic activity">
    <reaction evidence="1">
        <text>S-ubiquitinyl-[E2 ubiquitin-conjugating enzyme]-L-cysteine + [acceptor protein]-L-lysine = [E2 ubiquitin-conjugating enzyme]-L-cysteine + N(6)-ubiquitinyl-[acceptor protein]-L-lysine.</text>
        <dbReference type="EC" id="2.3.2.27"/>
    </reaction>
</comment>
<evidence type="ECO:0000313" key="14">
    <source>
        <dbReference type="EMBL" id="GJT85907.1"/>
    </source>
</evidence>
<evidence type="ECO:0000256" key="2">
    <source>
        <dbReference type="ARBA" id="ARBA00004167"/>
    </source>
</evidence>
<evidence type="ECO:0000256" key="7">
    <source>
        <dbReference type="ARBA" id="ARBA00022723"/>
    </source>
</evidence>
<evidence type="ECO:0000256" key="3">
    <source>
        <dbReference type="ARBA" id="ARBA00004906"/>
    </source>
</evidence>
<comment type="subcellular location">
    <subcellularLocation>
        <location evidence="2">Membrane</location>
        <topology evidence="2">Single-pass membrane protein</topology>
    </subcellularLocation>
</comment>
<dbReference type="InterPro" id="IPR044600">
    <property type="entry name" value="ATL1/ATL16-like"/>
</dbReference>
<evidence type="ECO:0000256" key="4">
    <source>
        <dbReference type="ARBA" id="ARBA00012483"/>
    </source>
</evidence>
<accession>A0ABQ5HDF8</accession>
<evidence type="ECO:0000256" key="10">
    <source>
        <dbReference type="ARBA" id="ARBA00022833"/>
    </source>
</evidence>
<reference evidence="14" key="1">
    <citation type="journal article" date="2022" name="Int. J. Mol. Sci.">
        <title>Draft Genome of Tanacetum Coccineum: Genomic Comparison of Closely Related Tanacetum-Family Plants.</title>
        <authorList>
            <person name="Yamashiro T."/>
            <person name="Shiraishi A."/>
            <person name="Nakayama K."/>
            <person name="Satake H."/>
        </authorList>
    </citation>
    <scope>NUCLEOTIDE SEQUENCE</scope>
</reference>